<dbReference type="OrthoDB" id="199913at2759"/>
<dbReference type="GO" id="GO:0005615">
    <property type="term" value="C:extracellular space"/>
    <property type="evidence" value="ECO:0007669"/>
    <property type="project" value="TreeGrafter"/>
</dbReference>
<protein>
    <submittedName>
        <fullName evidence="5">Pancreatic lipase protein</fullName>
    </submittedName>
</protein>
<dbReference type="GO" id="GO:0016042">
    <property type="term" value="P:lipid catabolic process"/>
    <property type="evidence" value="ECO:0007669"/>
    <property type="project" value="TreeGrafter"/>
</dbReference>
<keyword evidence="3" id="KW-0964">Secreted</keyword>
<dbReference type="SUPFAM" id="SSF53474">
    <property type="entry name" value="alpha/beta-Hydrolases"/>
    <property type="match status" value="1"/>
</dbReference>
<dbReference type="CDD" id="cd00707">
    <property type="entry name" value="Pancreat_lipase_like"/>
    <property type="match status" value="1"/>
</dbReference>
<reference evidence="5 6" key="1">
    <citation type="journal article" date="2011" name="Cell">
        <title>The monarch butterfly genome yields insights into long-distance migration.</title>
        <authorList>
            <person name="Zhan S."/>
            <person name="Merlin C."/>
            <person name="Boore J.L."/>
            <person name="Reppert S.M."/>
        </authorList>
    </citation>
    <scope>NUCLEOTIDE SEQUENCE [LARGE SCALE GENOMIC DNA]</scope>
    <source>
        <strain evidence="5">F-2</strain>
    </source>
</reference>
<proteinExistence type="inferred from homology"/>
<sequence length="325" mass="35505">MMNLLVLIATVLIANAVPLQAYSIFDSSGYTQFEKINRFDVNEPVDNNLSEKGAEVQYAVQYLLFTRKNPRVSESLFINNANSITKSNFNPGVPTVVIVHGWLGNQYSDINPTIRDAYLDKSDVNIIVLDWAVLAILNYPTAVAGVPNIGRGLGRFLSFLNEVTGAPYNRMHLIGFSLGAHIVGNAGRKLGGRIARVTGLDPAGPLWTENSNRFRSTDGIYTEAIHTNGSPLGFGIEFAVADVDFFVNGGKSQPGCLDNLCNHNRAWEVFAATVTYDHLVGRQCSNTLQITYNMCRGSSLSVGNDNLNKTGAGIYVVNTNRSYPF</sequence>
<dbReference type="Pfam" id="PF00151">
    <property type="entry name" value="Lipase"/>
    <property type="match status" value="1"/>
</dbReference>
<comment type="similarity">
    <text evidence="2 4">Belongs to the AB hydrolase superfamily. Lipase family.</text>
</comment>
<dbReference type="EMBL" id="AGBW02008213">
    <property type="protein sequence ID" value="OWR54002.1"/>
    <property type="molecule type" value="Genomic_DNA"/>
</dbReference>
<dbReference type="PANTHER" id="PTHR11610">
    <property type="entry name" value="LIPASE"/>
    <property type="match status" value="1"/>
</dbReference>
<evidence type="ECO:0000256" key="2">
    <source>
        <dbReference type="ARBA" id="ARBA00010701"/>
    </source>
</evidence>
<dbReference type="GO" id="GO:0016298">
    <property type="term" value="F:lipase activity"/>
    <property type="evidence" value="ECO:0007669"/>
    <property type="project" value="InterPro"/>
</dbReference>
<evidence type="ECO:0000313" key="6">
    <source>
        <dbReference type="Proteomes" id="UP000007151"/>
    </source>
</evidence>
<accession>A0A212FJU4</accession>
<dbReference type="InterPro" id="IPR013818">
    <property type="entry name" value="Lipase"/>
</dbReference>
<comment type="subcellular location">
    <subcellularLocation>
        <location evidence="1">Secreted</location>
    </subcellularLocation>
</comment>
<dbReference type="STRING" id="278856.A0A212FJU4"/>
<comment type="caution">
    <text evidence="5">The sequence shown here is derived from an EMBL/GenBank/DDBJ whole genome shotgun (WGS) entry which is preliminary data.</text>
</comment>
<dbReference type="InterPro" id="IPR033906">
    <property type="entry name" value="Lipase_N"/>
</dbReference>
<dbReference type="InterPro" id="IPR029058">
    <property type="entry name" value="AB_hydrolase_fold"/>
</dbReference>
<dbReference type="PRINTS" id="PR00821">
    <property type="entry name" value="TAGLIPASE"/>
</dbReference>
<dbReference type="eggNOG" id="ENOG502RYX8">
    <property type="taxonomic scope" value="Eukaryota"/>
</dbReference>
<dbReference type="InterPro" id="IPR000734">
    <property type="entry name" value="TAG_lipase"/>
</dbReference>
<dbReference type="Gene3D" id="3.40.50.1820">
    <property type="entry name" value="alpha/beta hydrolase"/>
    <property type="match status" value="1"/>
</dbReference>
<dbReference type="KEGG" id="dpl:KGM_216148"/>
<organism evidence="5 6">
    <name type="scientific">Danaus plexippus plexippus</name>
    <dbReference type="NCBI Taxonomy" id="278856"/>
    <lineage>
        <taxon>Eukaryota</taxon>
        <taxon>Metazoa</taxon>
        <taxon>Ecdysozoa</taxon>
        <taxon>Arthropoda</taxon>
        <taxon>Hexapoda</taxon>
        <taxon>Insecta</taxon>
        <taxon>Pterygota</taxon>
        <taxon>Neoptera</taxon>
        <taxon>Endopterygota</taxon>
        <taxon>Lepidoptera</taxon>
        <taxon>Glossata</taxon>
        <taxon>Ditrysia</taxon>
        <taxon>Papilionoidea</taxon>
        <taxon>Nymphalidae</taxon>
        <taxon>Danainae</taxon>
        <taxon>Danaini</taxon>
        <taxon>Danaina</taxon>
        <taxon>Danaus</taxon>
        <taxon>Danaus</taxon>
    </lineage>
</organism>
<name>A0A212FJU4_DANPL</name>
<gene>
    <name evidence="5" type="ORF">KGM_216148</name>
</gene>
<evidence type="ECO:0000256" key="3">
    <source>
        <dbReference type="ARBA" id="ARBA00022525"/>
    </source>
</evidence>
<keyword evidence="6" id="KW-1185">Reference proteome</keyword>
<evidence type="ECO:0000256" key="1">
    <source>
        <dbReference type="ARBA" id="ARBA00004613"/>
    </source>
</evidence>
<evidence type="ECO:0000313" key="5">
    <source>
        <dbReference type="EMBL" id="OWR54002.1"/>
    </source>
</evidence>
<evidence type="ECO:0000256" key="4">
    <source>
        <dbReference type="RuleBase" id="RU004262"/>
    </source>
</evidence>
<dbReference type="Proteomes" id="UP000007151">
    <property type="component" value="Unassembled WGS sequence"/>
</dbReference>
<dbReference type="AlphaFoldDB" id="A0A212FJU4"/>